<gene>
    <name evidence="1" type="ORF">CINCED_3A010472</name>
</gene>
<keyword evidence="2" id="KW-1185">Reference proteome</keyword>
<reference evidence="1 2" key="1">
    <citation type="submission" date="2019-08" db="EMBL/GenBank/DDBJ databases">
        <authorList>
            <person name="Alioto T."/>
            <person name="Alioto T."/>
            <person name="Gomez Garrido J."/>
        </authorList>
    </citation>
    <scope>NUCLEOTIDE SEQUENCE [LARGE SCALE GENOMIC DNA]</scope>
</reference>
<sequence length="114" mass="13419">MEIGYASRYASRTIERVHRQNANRTFVCSVAKHAARGGKRAGIRRIGVYNAEKRKVKRENFEYPHGCPASAMLACRYTVASRVEVRNKYDRMLHWFTIKPREKHLWTKKKNHES</sequence>
<evidence type="ECO:0000313" key="2">
    <source>
        <dbReference type="Proteomes" id="UP000325440"/>
    </source>
</evidence>
<dbReference type="EMBL" id="CABPRJ010002398">
    <property type="protein sequence ID" value="VVC45296.1"/>
    <property type="molecule type" value="Genomic_DNA"/>
</dbReference>
<dbReference type="Proteomes" id="UP000325440">
    <property type="component" value="Unassembled WGS sequence"/>
</dbReference>
<name>A0A5E4NRQ3_9HEMI</name>
<proteinExistence type="predicted"/>
<evidence type="ECO:0000313" key="1">
    <source>
        <dbReference type="EMBL" id="VVC45296.1"/>
    </source>
</evidence>
<organism evidence="1 2">
    <name type="scientific">Cinara cedri</name>
    <dbReference type="NCBI Taxonomy" id="506608"/>
    <lineage>
        <taxon>Eukaryota</taxon>
        <taxon>Metazoa</taxon>
        <taxon>Ecdysozoa</taxon>
        <taxon>Arthropoda</taxon>
        <taxon>Hexapoda</taxon>
        <taxon>Insecta</taxon>
        <taxon>Pterygota</taxon>
        <taxon>Neoptera</taxon>
        <taxon>Paraneoptera</taxon>
        <taxon>Hemiptera</taxon>
        <taxon>Sternorrhyncha</taxon>
        <taxon>Aphidomorpha</taxon>
        <taxon>Aphidoidea</taxon>
        <taxon>Aphididae</taxon>
        <taxon>Lachninae</taxon>
        <taxon>Cinara</taxon>
    </lineage>
</organism>
<accession>A0A5E4NRQ3</accession>
<dbReference type="AlphaFoldDB" id="A0A5E4NRQ3"/>
<protein>
    <submittedName>
        <fullName evidence="1">Uncharacterized protein</fullName>
    </submittedName>
</protein>